<dbReference type="Proteomes" id="UP000215086">
    <property type="component" value="Chromosome"/>
</dbReference>
<organism evidence="1 2">
    <name type="scientific">Thermogutta terrifontis</name>
    <dbReference type="NCBI Taxonomy" id="1331910"/>
    <lineage>
        <taxon>Bacteria</taxon>
        <taxon>Pseudomonadati</taxon>
        <taxon>Planctomycetota</taxon>
        <taxon>Planctomycetia</taxon>
        <taxon>Pirellulales</taxon>
        <taxon>Thermoguttaceae</taxon>
        <taxon>Thermogutta</taxon>
    </lineage>
</organism>
<protein>
    <submittedName>
        <fullName evidence="1">Uncharacterized protein</fullName>
    </submittedName>
</protein>
<reference evidence="1 2" key="1">
    <citation type="journal article" name="Front. Microbiol.">
        <title>Sugar Metabolism of the First Thermophilic Planctomycete Thermogutta terrifontis: Comparative Genomic and Transcriptomic Approaches.</title>
        <authorList>
            <person name="Elcheninov A.G."/>
            <person name="Menzel P."/>
            <person name="Gudbergsdottir S.R."/>
            <person name="Slesarev A.I."/>
            <person name="Kadnikov V.V."/>
            <person name="Krogh A."/>
            <person name="Bonch-Osmolovskaya E.A."/>
            <person name="Peng X."/>
            <person name="Kublanov I.V."/>
        </authorList>
    </citation>
    <scope>NUCLEOTIDE SEQUENCE [LARGE SCALE GENOMIC DNA]</scope>
    <source>
        <strain evidence="1 2">R1</strain>
    </source>
</reference>
<dbReference type="KEGG" id="ttf:THTE_1920"/>
<proteinExistence type="predicted"/>
<accession>A0A286RF05</accession>
<evidence type="ECO:0000313" key="1">
    <source>
        <dbReference type="EMBL" id="ASV74522.1"/>
    </source>
</evidence>
<name>A0A286RF05_9BACT</name>
<keyword evidence="2" id="KW-1185">Reference proteome</keyword>
<dbReference type="EMBL" id="CP018477">
    <property type="protein sequence ID" value="ASV74522.1"/>
    <property type="molecule type" value="Genomic_DNA"/>
</dbReference>
<dbReference type="AlphaFoldDB" id="A0A286RF05"/>
<gene>
    <name evidence="1" type="ORF">THTE_1920</name>
</gene>
<evidence type="ECO:0000313" key="2">
    <source>
        <dbReference type="Proteomes" id="UP000215086"/>
    </source>
</evidence>
<sequence>MPITLIVRYDGVVVYPGQQRQAFRRTNCLGARYQPGKVGKPG</sequence>